<dbReference type="AlphaFoldDB" id="A0A835PKC0"/>
<name>A0A835PKC0_VANPL</name>
<organism evidence="2 3">
    <name type="scientific">Vanilla planifolia</name>
    <name type="common">Vanilla</name>
    <dbReference type="NCBI Taxonomy" id="51239"/>
    <lineage>
        <taxon>Eukaryota</taxon>
        <taxon>Viridiplantae</taxon>
        <taxon>Streptophyta</taxon>
        <taxon>Embryophyta</taxon>
        <taxon>Tracheophyta</taxon>
        <taxon>Spermatophyta</taxon>
        <taxon>Magnoliopsida</taxon>
        <taxon>Liliopsida</taxon>
        <taxon>Asparagales</taxon>
        <taxon>Orchidaceae</taxon>
        <taxon>Vanilloideae</taxon>
        <taxon>Vanilleae</taxon>
        <taxon>Vanilla</taxon>
    </lineage>
</organism>
<dbReference type="Proteomes" id="UP000636800">
    <property type="component" value="Unassembled WGS sequence"/>
</dbReference>
<evidence type="ECO:0000256" key="1">
    <source>
        <dbReference type="SAM" id="MobiDB-lite"/>
    </source>
</evidence>
<evidence type="ECO:0000313" key="2">
    <source>
        <dbReference type="EMBL" id="KAG0451812.1"/>
    </source>
</evidence>
<evidence type="ECO:0000313" key="3">
    <source>
        <dbReference type="Proteomes" id="UP000636800"/>
    </source>
</evidence>
<accession>A0A835PKC0</accession>
<comment type="caution">
    <text evidence="2">The sequence shown here is derived from an EMBL/GenBank/DDBJ whole genome shotgun (WGS) entry which is preliminary data.</text>
</comment>
<gene>
    <name evidence="2" type="ORF">HPP92_026265</name>
</gene>
<keyword evidence="3" id="KW-1185">Reference proteome</keyword>
<feature type="region of interest" description="Disordered" evidence="1">
    <location>
        <begin position="46"/>
        <end position="66"/>
    </location>
</feature>
<proteinExistence type="predicted"/>
<sequence length="112" mass="12752">MEQMWLKSPFGNKQFPFLERGRKLFSHKESTQSCVSFFDLHTGTPGLGSQKEGNTKFLGESTKSGPYRPKTAWLPISAVMWKARMVELKGSTLRARSSIHQSLSVDCFFKDF</sequence>
<dbReference type="EMBL" id="JADCNL010000043">
    <property type="protein sequence ID" value="KAG0451812.1"/>
    <property type="molecule type" value="Genomic_DNA"/>
</dbReference>
<reference evidence="2 3" key="1">
    <citation type="journal article" date="2020" name="Nat. Food">
        <title>A phased Vanilla planifolia genome enables genetic improvement of flavour and production.</title>
        <authorList>
            <person name="Hasing T."/>
            <person name="Tang H."/>
            <person name="Brym M."/>
            <person name="Khazi F."/>
            <person name="Huang T."/>
            <person name="Chambers A.H."/>
        </authorList>
    </citation>
    <scope>NUCLEOTIDE SEQUENCE [LARGE SCALE GENOMIC DNA]</scope>
    <source>
        <tissue evidence="2">Leaf</tissue>
    </source>
</reference>
<protein>
    <submittedName>
        <fullName evidence="2">Uncharacterized protein</fullName>
    </submittedName>
</protein>